<proteinExistence type="predicted"/>
<dbReference type="RefSeq" id="WP_067413689.1">
    <property type="nucleotide sequence ID" value="NZ_LNTY01000025.1"/>
</dbReference>
<accession>A0A135IA60</accession>
<name>A0A135IA60_9GAMM</name>
<organism evidence="1 2">
    <name type="scientific">Enterovibrio coralii</name>
    <dbReference type="NCBI Taxonomy" id="294935"/>
    <lineage>
        <taxon>Bacteria</taxon>
        <taxon>Pseudomonadati</taxon>
        <taxon>Pseudomonadota</taxon>
        <taxon>Gammaproteobacteria</taxon>
        <taxon>Vibrionales</taxon>
        <taxon>Vibrionaceae</taxon>
        <taxon>Enterovibrio</taxon>
    </lineage>
</organism>
<evidence type="ECO:0000313" key="1">
    <source>
        <dbReference type="EMBL" id="KXF82340.1"/>
    </source>
</evidence>
<gene>
    <name evidence="1" type="ORF">ATN88_09275</name>
</gene>
<comment type="caution">
    <text evidence="1">The sequence shown here is derived from an EMBL/GenBank/DDBJ whole genome shotgun (WGS) entry which is preliminary data.</text>
</comment>
<evidence type="ECO:0000313" key="2">
    <source>
        <dbReference type="Proteomes" id="UP000070529"/>
    </source>
</evidence>
<reference evidence="1 2" key="1">
    <citation type="submission" date="2015-11" db="EMBL/GenBank/DDBJ databases">
        <title>Genomic Taxonomy of the Vibrionaceae.</title>
        <authorList>
            <person name="Gomez-Gil B."/>
            <person name="Enciso-Ibarra J."/>
        </authorList>
    </citation>
    <scope>NUCLEOTIDE SEQUENCE [LARGE SCALE GENOMIC DNA]</scope>
    <source>
        <strain evidence="1 2">CAIM 912</strain>
    </source>
</reference>
<protein>
    <submittedName>
        <fullName evidence="1">Uncharacterized protein</fullName>
    </submittedName>
</protein>
<dbReference type="OrthoDB" id="5341635at2"/>
<dbReference type="STRING" id="294935.ATN88_09275"/>
<dbReference type="AlphaFoldDB" id="A0A135IA60"/>
<dbReference type="EMBL" id="LNTY01000025">
    <property type="protein sequence ID" value="KXF82340.1"/>
    <property type="molecule type" value="Genomic_DNA"/>
</dbReference>
<keyword evidence="2" id="KW-1185">Reference proteome</keyword>
<dbReference type="Proteomes" id="UP000070529">
    <property type="component" value="Unassembled WGS sequence"/>
</dbReference>
<sequence>MTEKDYLAWLAVKQVVAFTLRHQGSFTYAEVRQYLRDPSLKLAGYKGRPMNFRPWNQQLRQPIILTSESALISMSPIEGFLHPTFHTDTLGYDEPESACRLTDNQGELL</sequence>